<evidence type="ECO:0000313" key="3">
    <source>
        <dbReference type="WBParaSite" id="TREG1_120090.1"/>
    </source>
</evidence>
<name>A0AA85IY79_TRIRE</name>
<organism evidence="2 3">
    <name type="scientific">Trichobilharzia regenti</name>
    <name type="common">Nasal bird schistosome</name>
    <dbReference type="NCBI Taxonomy" id="157069"/>
    <lineage>
        <taxon>Eukaryota</taxon>
        <taxon>Metazoa</taxon>
        <taxon>Spiralia</taxon>
        <taxon>Lophotrochozoa</taxon>
        <taxon>Platyhelminthes</taxon>
        <taxon>Trematoda</taxon>
        <taxon>Digenea</taxon>
        <taxon>Strigeidida</taxon>
        <taxon>Schistosomatoidea</taxon>
        <taxon>Schistosomatidae</taxon>
        <taxon>Trichobilharzia</taxon>
    </lineage>
</organism>
<evidence type="ECO:0000313" key="2">
    <source>
        <dbReference type="Proteomes" id="UP000050795"/>
    </source>
</evidence>
<dbReference type="WBParaSite" id="TREG1_120090.1">
    <property type="protein sequence ID" value="TREG1_120090.1"/>
    <property type="gene ID" value="TREG1_120090"/>
</dbReference>
<feature type="signal peptide" evidence="1">
    <location>
        <begin position="1"/>
        <end position="31"/>
    </location>
</feature>
<sequence length="143" mass="16483">MKLPDIVFSRVFLLNIFLSSFITYSMKCCQATFDIVTVTDDDEHTLVRRQFQMSIEEALSRIAAQNQDNQPLLSTSQLTELMGADGSTGYQGPVLQEFTNIAKSITRYRPRNSSIRNDQNVWIQVIKVIVVFFTCSKVFKYFY</sequence>
<proteinExistence type="predicted"/>
<reference evidence="2" key="1">
    <citation type="submission" date="2022-06" db="EMBL/GenBank/DDBJ databases">
        <authorList>
            <person name="Berger JAMES D."/>
            <person name="Berger JAMES D."/>
        </authorList>
    </citation>
    <scope>NUCLEOTIDE SEQUENCE [LARGE SCALE GENOMIC DNA]</scope>
</reference>
<keyword evidence="1" id="KW-0732">Signal</keyword>
<keyword evidence="2" id="KW-1185">Reference proteome</keyword>
<protein>
    <submittedName>
        <fullName evidence="3">Uncharacterized protein</fullName>
    </submittedName>
</protein>
<evidence type="ECO:0000256" key="1">
    <source>
        <dbReference type="SAM" id="SignalP"/>
    </source>
</evidence>
<reference evidence="3" key="2">
    <citation type="submission" date="2023-11" db="UniProtKB">
        <authorList>
            <consortium name="WormBaseParasite"/>
        </authorList>
    </citation>
    <scope>IDENTIFICATION</scope>
</reference>
<feature type="chain" id="PRO_5041700916" evidence="1">
    <location>
        <begin position="32"/>
        <end position="143"/>
    </location>
</feature>
<dbReference type="AlphaFoldDB" id="A0AA85IY79"/>
<dbReference type="Proteomes" id="UP000050795">
    <property type="component" value="Unassembled WGS sequence"/>
</dbReference>
<accession>A0AA85IY79</accession>